<keyword evidence="4" id="KW-1133">Transmembrane helix</keyword>
<dbReference type="NCBIfam" id="TIGR02916">
    <property type="entry name" value="PEP_his_kin"/>
    <property type="match status" value="1"/>
</dbReference>
<dbReference type="AlphaFoldDB" id="A0A1W6SM07"/>
<feature type="transmembrane region" description="Helical" evidence="4">
    <location>
        <begin position="103"/>
        <end position="122"/>
    </location>
</feature>
<feature type="transmembrane region" description="Helical" evidence="4">
    <location>
        <begin position="203"/>
        <end position="221"/>
    </location>
</feature>
<dbReference type="GO" id="GO:0000155">
    <property type="term" value="F:phosphorelay sensor kinase activity"/>
    <property type="evidence" value="ECO:0007669"/>
    <property type="project" value="TreeGrafter"/>
</dbReference>
<dbReference type="InterPro" id="IPR003018">
    <property type="entry name" value="GAF"/>
</dbReference>
<dbReference type="InterPro" id="IPR005467">
    <property type="entry name" value="His_kinase_dom"/>
</dbReference>
<evidence type="ECO:0000256" key="1">
    <source>
        <dbReference type="ARBA" id="ARBA00000085"/>
    </source>
</evidence>
<feature type="transmembrane region" description="Helical" evidence="4">
    <location>
        <begin position="269"/>
        <end position="289"/>
    </location>
</feature>
<keyword evidence="4" id="KW-0812">Transmembrane</keyword>
<dbReference type="EMBL" id="CP021106">
    <property type="protein sequence ID" value="ARO86830.1"/>
    <property type="molecule type" value="Genomic_DNA"/>
</dbReference>
<feature type="transmembrane region" description="Helical" evidence="4">
    <location>
        <begin position="6"/>
        <end position="25"/>
    </location>
</feature>
<dbReference type="PROSITE" id="PS50109">
    <property type="entry name" value="HIS_KIN"/>
    <property type="match status" value="1"/>
</dbReference>
<dbReference type="SMART" id="SM00387">
    <property type="entry name" value="HATPase_c"/>
    <property type="match status" value="1"/>
</dbReference>
<dbReference type="PANTHER" id="PTHR43547:SF2">
    <property type="entry name" value="HYBRID SIGNAL TRANSDUCTION HISTIDINE KINASE C"/>
    <property type="match status" value="1"/>
</dbReference>
<dbReference type="PANTHER" id="PTHR43547">
    <property type="entry name" value="TWO-COMPONENT HISTIDINE KINASE"/>
    <property type="match status" value="1"/>
</dbReference>
<organism evidence="6 7">
    <name type="scientific">Nitrosospira lacus</name>
    <dbReference type="NCBI Taxonomy" id="1288494"/>
    <lineage>
        <taxon>Bacteria</taxon>
        <taxon>Pseudomonadati</taxon>
        <taxon>Pseudomonadota</taxon>
        <taxon>Betaproteobacteria</taxon>
        <taxon>Nitrosomonadales</taxon>
        <taxon>Nitrosomonadaceae</taxon>
        <taxon>Nitrosospira</taxon>
    </lineage>
</organism>
<dbReference type="SUPFAM" id="SSF55874">
    <property type="entry name" value="ATPase domain of HSP90 chaperone/DNA topoisomerase II/histidine kinase"/>
    <property type="match status" value="1"/>
</dbReference>
<dbReference type="RefSeq" id="WP_004175783.1">
    <property type="nucleotide sequence ID" value="NZ_CP021106.3"/>
</dbReference>
<dbReference type="InterPro" id="IPR004358">
    <property type="entry name" value="Sig_transdc_His_kin-like_C"/>
</dbReference>
<dbReference type="PRINTS" id="PR00344">
    <property type="entry name" value="BCTRLSENSOR"/>
</dbReference>
<evidence type="ECO:0000313" key="7">
    <source>
        <dbReference type="Proteomes" id="UP000012179"/>
    </source>
</evidence>
<feature type="transmembrane region" description="Helical" evidence="4">
    <location>
        <begin position="32"/>
        <end position="53"/>
    </location>
</feature>
<keyword evidence="6" id="KW-0418">Kinase</keyword>
<dbReference type="InterPro" id="IPR003594">
    <property type="entry name" value="HATPase_dom"/>
</dbReference>
<dbReference type="InterPro" id="IPR036890">
    <property type="entry name" value="HATPase_C_sf"/>
</dbReference>
<evidence type="ECO:0000256" key="2">
    <source>
        <dbReference type="ARBA" id="ARBA00012438"/>
    </source>
</evidence>
<evidence type="ECO:0000259" key="5">
    <source>
        <dbReference type="PROSITE" id="PS50109"/>
    </source>
</evidence>
<sequence>MLTSIATASYTMSAAAYLFLAVLLLTRWRGRLHSIILPVACLFSALWAATLAYQANQLPTLSLLTDVMEILRNAGWSAFLIVLLVGPYRQVELSSITRMRPAVAIIVVLYLACLAVALYAHGGSDFLQHQAFDFKSSIVGSVAMAIVGMILVEQLYRNTPIKQRWGIKFACLGIGGIFAYDFYLYSDALLLKHVNPEIWTARGIVNALVVPLIAVSAARNPQWSLGITVSRRILFYSAALFGAAMYLLAMAAAGYYLRFFGGSWGTVMQVTFLFGAVVLLLLVLFSGTLRSWLRVSISKHFFSYNYDYREEWLHFTRTLSMGEHALGERVIQALAQLVESPGGGLWISRESGNCEPAAHWNMPMASGFEPIDSSFCKFLEYKEWVIELREYATNPEKYSAITLPQWLQTIPKAWLVVPLIQQRKLFGFIVLAEPRSSVKLNWEVSDLLKVAGNQAASYLAQDEAANALLVARQFESFNRMSTFVVHDLKNLVSQLSLLLSNAEKHKRNPEFQKDMIETVYLSVQKMKRLLEKLSSGDSSEKAAPLFIAGLLQEATKSKSIAEPKPILEILDSSLAVYANSSRLERVIGHLIQNAIEATPRDGEVRVQLRGEKGLAIVEIKDTGHGMSEDFIREKLFKPFETTKSAGMGIGVFESKEYVSELGGELEVVSSESGGTIFRVILPLHQSGSAAEVIT</sequence>
<dbReference type="Gene3D" id="3.30.450.40">
    <property type="match status" value="1"/>
</dbReference>
<keyword evidence="4" id="KW-0472">Membrane</keyword>
<dbReference type="InterPro" id="IPR029016">
    <property type="entry name" value="GAF-like_dom_sf"/>
</dbReference>
<dbReference type="Gene3D" id="3.30.565.10">
    <property type="entry name" value="Histidine kinase-like ATPase, C-terminal domain"/>
    <property type="match status" value="1"/>
</dbReference>
<keyword evidence="7" id="KW-1185">Reference proteome</keyword>
<feature type="transmembrane region" description="Helical" evidence="4">
    <location>
        <begin position="233"/>
        <end position="257"/>
    </location>
</feature>
<dbReference type="SUPFAM" id="SSF55781">
    <property type="entry name" value="GAF domain-like"/>
    <property type="match status" value="1"/>
</dbReference>
<proteinExistence type="predicted"/>
<comment type="catalytic activity">
    <reaction evidence="1">
        <text>ATP + protein L-histidine = ADP + protein N-phospho-L-histidine.</text>
        <dbReference type="EC" id="2.7.13.3"/>
    </reaction>
</comment>
<dbReference type="Pfam" id="PF02518">
    <property type="entry name" value="HATPase_c"/>
    <property type="match status" value="1"/>
</dbReference>
<dbReference type="eggNOG" id="COG4191">
    <property type="taxonomic scope" value="Bacteria"/>
</dbReference>
<gene>
    <name evidence="6" type="ORF">EBAPG3_003065</name>
</gene>
<name>A0A1W6SM07_9PROT</name>
<feature type="transmembrane region" description="Helical" evidence="4">
    <location>
        <begin position="134"/>
        <end position="153"/>
    </location>
</feature>
<feature type="transmembrane region" description="Helical" evidence="4">
    <location>
        <begin position="165"/>
        <end position="183"/>
    </location>
</feature>
<keyword evidence="6" id="KW-0808">Transferase</keyword>
<keyword evidence="3" id="KW-0597">Phosphoprotein</keyword>
<evidence type="ECO:0000256" key="4">
    <source>
        <dbReference type="SAM" id="Phobius"/>
    </source>
</evidence>
<reference evidence="6 7" key="1">
    <citation type="journal article" date="2015" name="Int. J. Syst. Evol. Microbiol.">
        <title>Nitrosospira lacus sp. nov., a psychrotolerant, ammonia-oxidizing bacterium from sandy lake sediment.</title>
        <authorList>
            <person name="Urakawa H."/>
            <person name="Garcia J.C."/>
            <person name="Nielsen J.L."/>
            <person name="Le V.Q."/>
            <person name="Kozlowski J.A."/>
            <person name="Stein L.Y."/>
            <person name="Lim C.K."/>
            <person name="Pommerening-Roser A."/>
            <person name="Martens-Habbena W."/>
            <person name="Stahl D.A."/>
            <person name="Klotz M.G."/>
        </authorList>
    </citation>
    <scope>NUCLEOTIDE SEQUENCE [LARGE SCALE GENOMIC DNA]</scope>
    <source>
        <strain evidence="6 7">APG3</strain>
    </source>
</reference>
<dbReference type="KEGG" id="nlc:EBAPG3_003065"/>
<dbReference type="Proteomes" id="UP000012179">
    <property type="component" value="Chromosome"/>
</dbReference>
<protein>
    <recommendedName>
        <fullName evidence="2">histidine kinase</fullName>
        <ecNumber evidence="2">2.7.13.3</ecNumber>
    </recommendedName>
</protein>
<evidence type="ECO:0000256" key="3">
    <source>
        <dbReference type="ARBA" id="ARBA00022553"/>
    </source>
</evidence>
<dbReference type="InterPro" id="IPR014265">
    <property type="entry name" value="XrtA/PrsK"/>
</dbReference>
<dbReference type="EC" id="2.7.13.3" evidence="2"/>
<accession>A0A1W6SM07</accession>
<feature type="transmembrane region" description="Helical" evidence="4">
    <location>
        <begin position="73"/>
        <end position="91"/>
    </location>
</feature>
<dbReference type="Pfam" id="PF01590">
    <property type="entry name" value="GAF"/>
    <property type="match status" value="1"/>
</dbReference>
<feature type="domain" description="Histidine kinase" evidence="5">
    <location>
        <begin position="483"/>
        <end position="685"/>
    </location>
</feature>
<dbReference type="OrthoDB" id="9785691at2"/>
<evidence type="ECO:0000313" key="6">
    <source>
        <dbReference type="EMBL" id="ARO86830.1"/>
    </source>
</evidence>